<dbReference type="Proteomes" id="UP000521943">
    <property type="component" value="Unassembled WGS sequence"/>
</dbReference>
<evidence type="ECO:0000313" key="3">
    <source>
        <dbReference type="EMBL" id="KAF6756351.1"/>
    </source>
</evidence>
<sequence>MSSASSTHSMDVDDDSVADLDPGPPEQKMVAGAPDAQPEKDLNDDLLAALSGEFKYLGEFYHASSDSWPKAPDPELTIEDVGRVDLPLTEACAKAVMAMAEQAPYGKGELTVVDTAVRDTWAIEPSSVVFENAEWAKYIASTVTPRIWKALGVAAPISNARCELYKLLLYQTGSHFLAHQDTCKSDGMFATVVIVLPCDFEGGEVHLSHAGKSAILDVAADAGECKTSILAWYTDVMHEVKPVTSGYRLALSYNLINDSQSSDPLPKVPTMDKATEGLRCVLQKWKDGGYPKKLTAPFLAYILSHMYSAKDLARGVLALKGSDAHLVRYLLPVAEELGFSVFLANLQRVVKGSVDDPESGNDHKIAYIYEKEQEIYHLTRISSDGPQLKIGSFEVPDKVFVPKNEFEEGEPDYEDYEGYTGNEGGDLEQRYERSVLILFPKEDQTKFVYTVKGADWAMDHLESKSLELDADFLVDAIFEERAEDWVSKGYAEMLMARAVDTKDPDLWNRAVVWGKASYIQVQDPISLFGFDAIKQGLTFYALGNKETGVHRTLAWSMTRLRQYASLAGEANPPTWIEELKREAMSSFAAPSQHDFEEVILLAQEYGVQVLCETIIPRIVDSKLTEKFGFFKALYDKLQENRALLLNNSTTGDAPFAAYELALLLCLDQASTALVEHHSSNPHFPQYAGPAIGITDQKGIENALNDIRFVIEASLVNAKMEPCSRLLSSLVDIPREPAFRTPQRISLLIPLVTSLKEICVKHGVDCFTRDPFASFLREMISLYLSRILSTRDDRPSLPWMSVANEYHYDDCKIGDFLNNPWEVEWVLPPVAEYKATDRAEGPKTWYFAGGPSDAKLSTFLSAKSEMTNRLKKHYTVTITKTPLFMEAYSWETRLAAAKAFLDTIGDEEGLKRLMGERYDGVLKAMDGTQAFVYAAGEKGSSA</sequence>
<evidence type="ECO:0000256" key="1">
    <source>
        <dbReference type="SAM" id="MobiDB-lite"/>
    </source>
</evidence>
<organism evidence="3 4">
    <name type="scientific">Ephemerocybe angulata</name>
    <dbReference type="NCBI Taxonomy" id="980116"/>
    <lineage>
        <taxon>Eukaryota</taxon>
        <taxon>Fungi</taxon>
        <taxon>Dikarya</taxon>
        <taxon>Basidiomycota</taxon>
        <taxon>Agaricomycotina</taxon>
        <taxon>Agaricomycetes</taxon>
        <taxon>Agaricomycetidae</taxon>
        <taxon>Agaricales</taxon>
        <taxon>Agaricineae</taxon>
        <taxon>Psathyrellaceae</taxon>
        <taxon>Ephemerocybe</taxon>
    </lineage>
</organism>
<dbReference type="OrthoDB" id="124582at2759"/>
<comment type="caution">
    <text evidence="3">The sequence shown here is derived from an EMBL/GenBank/DDBJ whole genome shotgun (WGS) entry which is preliminary data.</text>
</comment>
<evidence type="ECO:0000313" key="4">
    <source>
        <dbReference type="Proteomes" id="UP000521943"/>
    </source>
</evidence>
<dbReference type="InterPro" id="IPR005123">
    <property type="entry name" value="Oxoglu/Fe-dep_dioxygenase_dom"/>
</dbReference>
<keyword evidence="4" id="KW-1185">Reference proteome</keyword>
<dbReference type="PANTHER" id="PTHR33099:SF7">
    <property type="entry name" value="MYND-TYPE DOMAIN-CONTAINING PROTEIN"/>
    <property type="match status" value="1"/>
</dbReference>
<dbReference type="InterPro" id="IPR044862">
    <property type="entry name" value="Pro_4_hyd_alph_FE2OG_OXY"/>
</dbReference>
<proteinExistence type="predicted"/>
<dbReference type="EMBL" id="JACGCI010000026">
    <property type="protein sequence ID" value="KAF6756351.1"/>
    <property type="molecule type" value="Genomic_DNA"/>
</dbReference>
<accession>A0A8H6M8U6</accession>
<feature type="region of interest" description="Disordered" evidence="1">
    <location>
        <begin position="1"/>
        <end position="43"/>
    </location>
</feature>
<feature type="domain" description="Fe2OG dioxygenase" evidence="2">
    <location>
        <begin position="156"/>
        <end position="259"/>
    </location>
</feature>
<name>A0A8H6M8U6_9AGAR</name>
<dbReference type="AlphaFoldDB" id="A0A8H6M8U6"/>
<dbReference type="Gene3D" id="2.60.120.620">
    <property type="entry name" value="q2cbj1_9rhob like domain"/>
    <property type="match status" value="1"/>
</dbReference>
<gene>
    <name evidence="3" type="ORF">DFP72DRAFT_893941</name>
</gene>
<protein>
    <recommendedName>
        <fullName evidence="2">Fe2OG dioxygenase domain-containing protein</fullName>
    </recommendedName>
</protein>
<evidence type="ECO:0000259" key="2">
    <source>
        <dbReference type="PROSITE" id="PS51471"/>
    </source>
</evidence>
<reference evidence="3 4" key="1">
    <citation type="submission" date="2020-07" db="EMBL/GenBank/DDBJ databases">
        <title>Comparative genomics of pyrophilous fungi reveals a link between fire events and developmental genes.</title>
        <authorList>
            <consortium name="DOE Joint Genome Institute"/>
            <person name="Steindorff A.S."/>
            <person name="Carver A."/>
            <person name="Calhoun S."/>
            <person name="Stillman K."/>
            <person name="Liu H."/>
            <person name="Lipzen A."/>
            <person name="Pangilinan J."/>
            <person name="Labutti K."/>
            <person name="Bruns T.D."/>
            <person name="Grigoriev I.V."/>
        </authorList>
    </citation>
    <scope>NUCLEOTIDE SEQUENCE [LARGE SCALE GENOMIC DNA]</scope>
    <source>
        <strain evidence="3 4">CBS 144469</strain>
    </source>
</reference>
<dbReference type="PANTHER" id="PTHR33099">
    <property type="entry name" value="FE2OG DIOXYGENASE DOMAIN-CONTAINING PROTEIN"/>
    <property type="match status" value="1"/>
</dbReference>
<dbReference type="Pfam" id="PF13640">
    <property type="entry name" value="2OG-FeII_Oxy_3"/>
    <property type="match status" value="1"/>
</dbReference>
<dbReference type="PROSITE" id="PS51471">
    <property type="entry name" value="FE2OG_OXY"/>
    <property type="match status" value="1"/>
</dbReference>